<dbReference type="AlphaFoldDB" id="A0AAV7VII6"/>
<feature type="compositionally biased region" description="Polar residues" evidence="1">
    <location>
        <begin position="81"/>
        <end position="90"/>
    </location>
</feature>
<keyword evidence="3" id="KW-1185">Reference proteome</keyword>
<dbReference type="EMBL" id="JANPWB010000003">
    <property type="protein sequence ID" value="KAJ1200108.1"/>
    <property type="molecule type" value="Genomic_DNA"/>
</dbReference>
<proteinExistence type="predicted"/>
<evidence type="ECO:0000313" key="2">
    <source>
        <dbReference type="EMBL" id="KAJ1200108.1"/>
    </source>
</evidence>
<evidence type="ECO:0000313" key="3">
    <source>
        <dbReference type="Proteomes" id="UP001066276"/>
    </source>
</evidence>
<comment type="caution">
    <text evidence="2">The sequence shown here is derived from an EMBL/GenBank/DDBJ whole genome shotgun (WGS) entry which is preliminary data.</text>
</comment>
<gene>
    <name evidence="2" type="ORF">NDU88_003935</name>
</gene>
<sequence length="153" mass="16209">MGGGDPGGPRCLRGTASVHSRFEDKSLGALLRGGEKVKKGPSPSWAPPASPRWGRVPSPTIPACRRGGRKGDVAARLRQAYRTSPRSQVSIPYAVLPQHRGGSPSPARGPQTERCEPGHNSKASFSSTLPTVGREGERCAAVGRRRPRKSTPV</sequence>
<name>A0AAV7VII6_PLEWA</name>
<organism evidence="2 3">
    <name type="scientific">Pleurodeles waltl</name>
    <name type="common">Iberian ribbed newt</name>
    <dbReference type="NCBI Taxonomy" id="8319"/>
    <lineage>
        <taxon>Eukaryota</taxon>
        <taxon>Metazoa</taxon>
        <taxon>Chordata</taxon>
        <taxon>Craniata</taxon>
        <taxon>Vertebrata</taxon>
        <taxon>Euteleostomi</taxon>
        <taxon>Amphibia</taxon>
        <taxon>Batrachia</taxon>
        <taxon>Caudata</taxon>
        <taxon>Salamandroidea</taxon>
        <taxon>Salamandridae</taxon>
        <taxon>Pleurodelinae</taxon>
        <taxon>Pleurodeles</taxon>
    </lineage>
</organism>
<evidence type="ECO:0000256" key="1">
    <source>
        <dbReference type="SAM" id="MobiDB-lite"/>
    </source>
</evidence>
<feature type="compositionally biased region" description="Polar residues" evidence="1">
    <location>
        <begin position="121"/>
        <end position="130"/>
    </location>
</feature>
<accession>A0AAV7VII6</accession>
<feature type="compositionally biased region" description="Basic residues" evidence="1">
    <location>
        <begin position="143"/>
        <end position="153"/>
    </location>
</feature>
<reference evidence="2" key="1">
    <citation type="journal article" date="2022" name="bioRxiv">
        <title>Sequencing and chromosome-scale assembly of the giantPleurodeles waltlgenome.</title>
        <authorList>
            <person name="Brown T."/>
            <person name="Elewa A."/>
            <person name="Iarovenko S."/>
            <person name="Subramanian E."/>
            <person name="Araus A.J."/>
            <person name="Petzold A."/>
            <person name="Susuki M."/>
            <person name="Suzuki K.-i.T."/>
            <person name="Hayashi T."/>
            <person name="Toyoda A."/>
            <person name="Oliveira C."/>
            <person name="Osipova E."/>
            <person name="Leigh N.D."/>
            <person name="Simon A."/>
            <person name="Yun M.H."/>
        </authorList>
    </citation>
    <scope>NUCLEOTIDE SEQUENCE</scope>
    <source>
        <strain evidence="2">20211129_DDA</strain>
        <tissue evidence="2">Liver</tissue>
    </source>
</reference>
<dbReference type="Proteomes" id="UP001066276">
    <property type="component" value="Chromosome 2_1"/>
</dbReference>
<protein>
    <submittedName>
        <fullName evidence="2">Uncharacterized protein</fullName>
    </submittedName>
</protein>
<feature type="region of interest" description="Disordered" evidence="1">
    <location>
        <begin position="29"/>
        <end position="153"/>
    </location>
</feature>